<name>A0A0G0MF89_9BACT</name>
<feature type="region of interest" description="Disordered" evidence="1">
    <location>
        <begin position="48"/>
        <end position="70"/>
    </location>
</feature>
<evidence type="ECO:0000256" key="1">
    <source>
        <dbReference type="SAM" id="MobiDB-lite"/>
    </source>
</evidence>
<accession>A0A0G0MF89</accession>
<dbReference type="STRING" id="1618574.UT24_C0029G0022"/>
<evidence type="ECO:0000313" key="3">
    <source>
        <dbReference type="Proteomes" id="UP000033881"/>
    </source>
</evidence>
<comment type="caution">
    <text evidence="2">The sequence shown here is derived from an EMBL/GenBank/DDBJ whole genome shotgun (WGS) entry which is preliminary data.</text>
</comment>
<proteinExistence type="predicted"/>
<organism evidence="2 3">
    <name type="scientific">Candidatus Woesebacteria bacterium GW2011_GWB1_39_12</name>
    <dbReference type="NCBI Taxonomy" id="1618574"/>
    <lineage>
        <taxon>Bacteria</taxon>
        <taxon>Candidatus Woeseibacteriota</taxon>
    </lineage>
</organism>
<sequence>MEIPKTIPPESIYNEDDEVHSLAMTEILFAQLNNTYKALEEKGKVLYESKPLPPSGDKTVNKSGTTIGGK</sequence>
<gene>
    <name evidence="2" type="ORF">UT24_C0029G0022</name>
</gene>
<protein>
    <submittedName>
        <fullName evidence="2">Uncharacterized protein</fullName>
    </submittedName>
</protein>
<dbReference type="EMBL" id="LBWB01000029">
    <property type="protein sequence ID" value="KKQ99010.1"/>
    <property type="molecule type" value="Genomic_DNA"/>
</dbReference>
<feature type="compositionally biased region" description="Polar residues" evidence="1">
    <location>
        <begin position="61"/>
        <end position="70"/>
    </location>
</feature>
<reference evidence="2 3" key="1">
    <citation type="journal article" date="2015" name="Nature">
        <title>rRNA introns, odd ribosomes, and small enigmatic genomes across a large radiation of phyla.</title>
        <authorList>
            <person name="Brown C.T."/>
            <person name="Hug L.A."/>
            <person name="Thomas B.C."/>
            <person name="Sharon I."/>
            <person name="Castelle C.J."/>
            <person name="Singh A."/>
            <person name="Wilkins M.J."/>
            <person name="Williams K.H."/>
            <person name="Banfield J.F."/>
        </authorList>
    </citation>
    <scope>NUCLEOTIDE SEQUENCE [LARGE SCALE GENOMIC DNA]</scope>
</reference>
<dbReference type="AlphaFoldDB" id="A0A0G0MF89"/>
<dbReference type="Proteomes" id="UP000033881">
    <property type="component" value="Unassembled WGS sequence"/>
</dbReference>
<evidence type="ECO:0000313" key="2">
    <source>
        <dbReference type="EMBL" id="KKQ99010.1"/>
    </source>
</evidence>